<feature type="transmembrane region" description="Helical" evidence="1">
    <location>
        <begin position="12"/>
        <end position="34"/>
    </location>
</feature>
<evidence type="ECO:0000313" key="2">
    <source>
        <dbReference type="EMBL" id="JAI05551.1"/>
    </source>
</evidence>
<keyword evidence="1" id="KW-0812">Transmembrane</keyword>
<protein>
    <submittedName>
        <fullName evidence="2">Uncharacterized protein</fullName>
    </submittedName>
</protein>
<organism evidence="2">
    <name type="scientific">Anguilla anguilla</name>
    <name type="common">European freshwater eel</name>
    <name type="synonym">Muraena anguilla</name>
    <dbReference type="NCBI Taxonomy" id="7936"/>
    <lineage>
        <taxon>Eukaryota</taxon>
        <taxon>Metazoa</taxon>
        <taxon>Chordata</taxon>
        <taxon>Craniata</taxon>
        <taxon>Vertebrata</taxon>
        <taxon>Euteleostomi</taxon>
        <taxon>Actinopterygii</taxon>
        <taxon>Neopterygii</taxon>
        <taxon>Teleostei</taxon>
        <taxon>Anguilliformes</taxon>
        <taxon>Anguillidae</taxon>
        <taxon>Anguilla</taxon>
    </lineage>
</organism>
<accession>A0A0E9XUK4</accession>
<dbReference type="EMBL" id="GBXM01003027">
    <property type="protein sequence ID" value="JAI05551.1"/>
    <property type="molecule type" value="Transcribed_RNA"/>
</dbReference>
<evidence type="ECO:0000256" key="1">
    <source>
        <dbReference type="SAM" id="Phobius"/>
    </source>
</evidence>
<dbReference type="AlphaFoldDB" id="A0A0E9XUK4"/>
<reference evidence="2" key="2">
    <citation type="journal article" date="2015" name="Fish Shellfish Immunol.">
        <title>Early steps in the European eel (Anguilla anguilla)-Vibrio vulnificus interaction in the gills: Role of the RtxA13 toxin.</title>
        <authorList>
            <person name="Callol A."/>
            <person name="Pajuelo D."/>
            <person name="Ebbesson L."/>
            <person name="Teles M."/>
            <person name="MacKenzie S."/>
            <person name="Amaro C."/>
        </authorList>
    </citation>
    <scope>NUCLEOTIDE SEQUENCE</scope>
</reference>
<keyword evidence="1" id="KW-0472">Membrane</keyword>
<sequence length="48" mass="5776">MYSGMKKYPDFFYYCTLLHILLLVHICCITLDGFRALDGCSFRQREHR</sequence>
<proteinExistence type="predicted"/>
<keyword evidence="1" id="KW-1133">Transmembrane helix</keyword>
<reference evidence="2" key="1">
    <citation type="submission" date="2014-11" db="EMBL/GenBank/DDBJ databases">
        <authorList>
            <person name="Amaro Gonzalez C."/>
        </authorList>
    </citation>
    <scope>NUCLEOTIDE SEQUENCE</scope>
</reference>
<name>A0A0E9XUK4_ANGAN</name>